<gene>
    <name evidence="1" type="ORF">HINF_LOCUS3448</name>
    <name evidence="2" type="ORF">HINF_LOCUS60336</name>
</gene>
<evidence type="ECO:0000313" key="1">
    <source>
        <dbReference type="EMBL" id="CAI9915803.1"/>
    </source>
</evidence>
<dbReference type="Proteomes" id="UP001642409">
    <property type="component" value="Unassembled WGS sequence"/>
</dbReference>
<dbReference type="AlphaFoldDB" id="A0AA86NAF3"/>
<evidence type="ECO:0000313" key="3">
    <source>
        <dbReference type="Proteomes" id="UP001642409"/>
    </source>
</evidence>
<keyword evidence="3" id="KW-1185">Reference proteome</keyword>
<dbReference type="EMBL" id="CAXDID020000352">
    <property type="protein sequence ID" value="CAL6081419.1"/>
    <property type="molecule type" value="Genomic_DNA"/>
</dbReference>
<reference evidence="1" key="1">
    <citation type="submission" date="2023-06" db="EMBL/GenBank/DDBJ databases">
        <authorList>
            <person name="Kurt Z."/>
        </authorList>
    </citation>
    <scope>NUCLEOTIDE SEQUENCE</scope>
</reference>
<evidence type="ECO:0000313" key="2">
    <source>
        <dbReference type="EMBL" id="CAL6081419.1"/>
    </source>
</evidence>
<proteinExistence type="predicted"/>
<name>A0AA86NAF3_9EUKA</name>
<accession>A0AA86NAF3</accession>
<comment type="caution">
    <text evidence="1">The sequence shown here is derived from an EMBL/GenBank/DDBJ whole genome shotgun (WGS) entry which is preliminary data.</text>
</comment>
<protein>
    <submittedName>
        <fullName evidence="2">Hypothetical_protein</fullName>
    </submittedName>
</protein>
<dbReference type="EMBL" id="CATOUU010000077">
    <property type="protein sequence ID" value="CAI9915803.1"/>
    <property type="molecule type" value="Genomic_DNA"/>
</dbReference>
<organism evidence="1">
    <name type="scientific">Hexamita inflata</name>
    <dbReference type="NCBI Taxonomy" id="28002"/>
    <lineage>
        <taxon>Eukaryota</taxon>
        <taxon>Metamonada</taxon>
        <taxon>Diplomonadida</taxon>
        <taxon>Hexamitidae</taxon>
        <taxon>Hexamitinae</taxon>
        <taxon>Hexamita</taxon>
    </lineage>
</organism>
<reference evidence="2 3" key="2">
    <citation type="submission" date="2024-07" db="EMBL/GenBank/DDBJ databases">
        <authorList>
            <person name="Akdeniz Z."/>
        </authorList>
    </citation>
    <scope>NUCLEOTIDE SEQUENCE [LARGE SCALE GENOMIC DNA]</scope>
</reference>
<sequence length="231" mass="26293">MNDQQKMYYDLYMKYINSTPNIYGLKFRSRKNDSAAHKHQSVASIEHKPDKLPNVIDCSTIAVQDDSNSITLDTDSNLSAAQQNSAQISQRYHIYPYIQSVLTEAQRNQFLTALESCEFGNAAQVADMLGWSRSSVREQMGLLDMKIEKTSVFQNEWASLVPFVDLRIIKSQSYFHSMGHKHIVMLNTFKAAFKVTGRTKLSLMYTCDYYNTGEEQVCAIVAQSLTDALQQ</sequence>